<evidence type="ECO:0000256" key="6">
    <source>
        <dbReference type="ARBA" id="ARBA00012487"/>
    </source>
</evidence>
<evidence type="ECO:0000256" key="17">
    <source>
        <dbReference type="ARBA" id="ARBA00023264"/>
    </source>
</evidence>
<evidence type="ECO:0000256" key="9">
    <source>
        <dbReference type="ARBA" id="ARBA00022516"/>
    </source>
</evidence>
<dbReference type="PATRIC" id="fig|1150469.3.peg.197"/>
<protein>
    <recommendedName>
        <fullName evidence="7 18">Phosphatidate cytidylyltransferase</fullName>
        <ecNumber evidence="6 18">2.7.7.41</ecNumber>
    </recommendedName>
</protein>
<dbReference type="HOGENOM" id="CLU_037294_1_1_5"/>
<dbReference type="UniPathway" id="UPA00557">
    <property type="reaction ID" value="UER00614"/>
</dbReference>
<keyword evidence="16" id="KW-0594">Phospholipid biosynthesis</keyword>
<comment type="subcellular location">
    <subcellularLocation>
        <location evidence="2">Cell membrane</location>
        <topology evidence="2">Multi-pass membrane protein</topology>
    </subcellularLocation>
</comment>
<dbReference type="KEGG" id="rpm:RSPPHO_00150"/>
<evidence type="ECO:0000256" key="12">
    <source>
        <dbReference type="ARBA" id="ARBA00022695"/>
    </source>
</evidence>
<evidence type="ECO:0000256" key="18">
    <source>
        <dbReference type="RuleBase" id="RU003938"/>
    </source>
</evidence>
<sequence>MKISKTASGVLAGCEPARFGRVGARRASLIPRESRVLKTRVLSALALAPPFLLAAYAGSPWFGFLGALGGALMGWEWARLCHGRFGPSGWVMAVALALVGLLASEAPGAAIGLLAVAAAVIAWLDRTAGTVRAWTLTGLVYLGVTLLSLVWLRAARRLGNPVLAVWPWFGPPTSGAYAAGRTLGGPLLAPAISPRKTWSGLLGGVASAFLAGGVLLFVTGIDAPLWVLVLGPGLAVISQAGDLFESFVKRRFNVKDSSQIIPGHGGVLDRMDGLLAAAPLVALIVALLEGGVTLWQ</sequence>
<evidence type="ECO:0000256" key="1">
    <source>
        <dbReference type="ARBA" id="ARBA00001698"/>
    </source>
</evidence>
<evidence type="ECO:0000256" key="13">
    <source>
        <dbReference type="ARBA" id="ARBA00022989"/>
    </source>
</evidence>
<feature type="transmembrane region" description="Helical" evidence="19">
    <location>
        <begin position="198"/>
        <end position="219"/>
    </location>
</feature>
<keyword evidence="11 18" id="KW-0812">Transmembrane</keyword>
<proteinExistence type="inferred from homology"/>
<evidence type="ECO:0000256" key="2">
    <source>
        <dbReference type="ARBA" id="ARBA00004651"/>
    </source>
</evidence>
<keyword evidence="10 18" id="KW-0808">Transferase</keyword>
<keyword evidence="12 18" id="KW-0548">Nucleotidyltransferase</keyword>
<evidence type="ECO:0000256" key="10">
    <source>
        <dbReference type="ARBA" id="ARBA00022679"/>
    </source>
</evidence>
<accession>H6SM93</accession>
<dbReference type="Pfam" id="PF01148">
    <property type="entry name" value="CTP_transf_1"/>
    <property type="match status" value="1"/>
</dbReference>
<evidence type="ECO:0000256" key="7">
    <source>
        <dbReference type="ARBA" id="ARBA00019373"/>
    </source>
</evidence>
<dbReference type="Proteomes" id="UP000033220">
    <property type="component" value="Chromosome DSM 122"/>
</dbReference>
<evidence type="ECO:0000256" key="15">
    <source>
        <dbReference type="ARBA" id="ARBA00023136"/>
    </source>
</evidence>
<dbReference type="PANTHER" id="PTHR46382">
    <property type="entry name" value="PHOSPHATIDATE CYTIDYLYLTRANSFERASE"/>
    <property type="match status" value="1"/>
</dbReference>
<dbReference type="GO" id="GO:0004605">
    <property type="term" value="F:phosphatidate cytidylyltransferase activity"/>
    <property type="evidence" value="ECO:0007669"/>
    <property type="project" value="UniProtKB-EC"/>
</dbReference>
<dbReference type="AlphaFoldDB" id="H6SM93"/>
<keyword evidence="8" id="KW-1003">Cell membrane</keyword>
<reference evidence="20 21" key="1">
    <citation type="submission" date="2012-02" db="EMBL/GenBank/DDBJ databases">
        <title>Shotgun genome sequence of Phaeospirillum photometricum DSM 122.</title>
        <authorList>
            <person name="Duquesne K."/>
            <person name="Sturgis J."/>
        </authorList>
    </citation>
    <scope>NUCLEOTIDE SEQUENCE [LARGE SCALE GENOMIC DNA]</scope>
    <source>
        <strain evidence="21">DSM122</strain>
    </source>
</reference>
<feature type="transmembrane region" description="Helical" evidence="19">
    <location>
        <begin position="36"/>
        <end position="55"/>
    </location>
</feature>
<comment type="similarity">
    <text evidence="5 18">Belongs to the CDS family.</text>
</comment>
<keyword evidence="14" id="KW-0443">Lipid metabolism</keyword>
<comment type="pathway">
    <text evidence="3 18">Phospholipid metabolism; CDP-diacylglycerol biosynthesis; CDP-diacylglycerol from sn-glycerol 3-phosphate: step 3/3.</text>
</comment>
<dbReference type="STRING" id="1150469.RSPPHO_00150"/>
<dbReference type="PROSITE" id="PS01315">
    <property type="entry name" value="CDS"/>
    <property type="match status" value="1"/>
</dbReference>
<evidence type="ECO:0000256" key="11">
    <source>
        <dbReference type="ARBA" id="ARBA00022692"/>
    </source>
</evidence>
<evidence type="ECO:0000256" key="8">
    <source>
        <dbReference type="ARBA" id="ARBA00022475"/>
    </source>
</evidence>
<evidence type="ECO:0000313" key="21">
    <source>
        <dbReference type="Proteomes" id="UP000033220"/>
    </source>
</evidence>
<comment type="pathway">
    <text evidence="4">Lipid metabolism.</text>
</comment>
<dbReference type="PANTHER" id="PTHR46382:SF1">
    <property type="entry name" value="PHOSPHATIDATE CYTIDYLYLTRANSFERASE"/>
    <property type="match status" value="1"/>
</dbReference>
<feature type="transmembrane region" description="Helical" evidence="19">
    <location>
        <begin position="90"/>
        <end position="121"/>
    </location>
</feature>
<evidence type="ECO:0000256" key="16">
    <source>
        <dbReference type="ARBA" id="ARBA00023209"/>
    </source>
</evidence>
<keyword evidence="9" id="KW-0444">Lipid biosynthesis</keyword>
<gene>
    <name evidence="20" type="ORF">RSPPHO_00150</name>
</gene>
<dbReference type="eggNOG" id="COG0575">
    <property type="taxonomic scope" value="Bacteria"/>
</dbReference>
<keyword evidence="21" id="KW-1185">Reference proteome</keyword>
<dbReference type="EC" id="2.7.7.41" evidence="6 18"/>
<evidence type="ECO:0000256" key="3">
    <source>
        <dbReference type="ARBA" id="ARBA00005119"/>
    </source>
</evidence>
<comment type="catalytic activity">
    <reaction evidence="1 18">
        <text>a 1,2-diacyl-sn-glycero-3-phosphate + CTP + H(+) = a CDP-1,2-diacyl-sn-glycerol + diphosphate</text>
        <dbReference type="Rhea" id="RHEA:16229"/>
        <dbReference type="ChEBI" id="CHEBI:15378"/>
        <dbReference type="ChEBI" id="CHEBI:33019"/>
        <dbReference type="ChEBI" id="CHEBI:37563"/>
        <dbReference type="ChEBI" id="CHEBI:58332"/>
        <dbReference type="ChEBI" id="CHEBI:58608"/>
        <dbReference type="EC" id="2.7.7.41"/>
    </reaction>
</comment>
<dbReference type="EMBL" id="HE663493">
    <property type="protein sequence ID" value="CCG06776.1"/>
    <property type="molecule type" value="Genomic_DNA"/>
</dbReference>
<evidence type="ECO:0000313" key="20">
    <source>
        <dbReference type="EMBL" id="CCG06776.1"/>
    </source>
</evidence>
<dbReference type="InterPro" id="IPR000374">
    <property type="entry name" value="PC_trans"/>
</dbReference>
<evidence type="ECO:0000256" key="5">
    <source>
        <dbReference type="ARBA" id="ARBA00010185"/>
    </source>
</evidence>
<dbReference type="GO" id="GO:0016024">
    <property type="term" value="P:CDP-diacylglycerol biosynthetic process"/>
    <property type="evidence" value="ECO:0007669"/>
    <property type="project" value="UniProtKB-UniPathway"/>
</dbReference>
<feature type="transmembrane region" description="Helical" evidence="19">
    <location>
        <begin position="133"/>
        <end position="152"/>
    </location>
</feature>
<organism evidence="20 21">
    <name type="scientific">Pararhodospirillum photometricum DSM 122</name>
    <dbReference type="NCBI Taxonomy" id="1150469"/>
    <lineage>
        <taxon>Bacteria</taxon>
        <taxon>Pseudomonadati</taxon>
        <taxon>Pseudomonadota</taxon>
        <taxon>Alphaproteobacteria</taxon>
        <taxon>Rhodospirillales</taxon>
        <taxon>Rhodospirillaceae</taxon>
        <taxon>Pararhodospirillum</taxon>
    </lineage>
</organism>
<dbReference type="GO" id="GO:0005886">
    <property type="term" value="C:plasma membrane"/>
    <property type="evidence" value="ECO:0007669"/>
    <property type="project" value="UniProtKB-SubCell"/>
</dbReference>
<evidence type="ECO:0000256" key="19">
    <source>
        <dbReference type="SAM" id="Phobius"/>
    </source>
</evidence>
<evidence type="ECO:0000256" key="14">
    <source>
        <dbReference type="ARBA" id="ARBA00023098"/>
    </source>
</evidence>
<keyword evidence="15 19" id="KW-0472">Membrane</keyword>
<name>H6SM93_PARPM</name>
<evidence type="ECO:0000256" key="4">
    <source>
        <dbReference type="ARBA" id="ARBA00005189"/>
    </source>
</evidence>
<feature type="transmembrane region" description="Helical" evidence="19">
    <location>
        <begin position="274"/>
        <end position="295"/>
    </location>
</feature>
<keyword evidence="17" id="KW-1208">Phospholipid metabolism</keyword>
<keyword evidence="13 19" id="KW-1133">Transmembrane helix</keyword>